<reference evidence="2 3" key="1">
    <citation type="submission" date="2020-04" db="EMBL/GenBank/DDBJ databases">
        <title>Genome sequencing of novel species.</title>
        <authorList>
            <person name="Heo J."/>
            <person name="Kim S.-J."/>
            <person name="Kim J.-S."/>
            <person name="Hong S.-B."/>
            <person name="Kwon S.-W."/>
        </authorList>
    </citation>
    <scope>NUCLEOTIDE SEQUENCE [LARGE SCALE GENOMIC DNA]</scope>
    <source>
        <strain evidence="2 3">CJU-R4</strain>
    </source>
</reference>
<evidence type="ECO:0000313" key="3">
    <source>
        <dbReference type="Proteomes" id="UP000501128"/>
    </source>
</evidence>
<keyword evidence="1" id="KW-0472">Membrane</keyword>
<sequence length="170" mass="18490">MNEQPSSARIALKWGGILGLVLILITLIMYMTNPAGNPSFSVLTLVAMVGFLVLGLQEYRRANEGFLTYGEGMSIGALLSAVAGLLSSAFITFYNVVIDPTIQQRTIEGAREQLEKQGMDDDQIDKAMELAQKFQSPGFVFVSGVFGTIIMGVLLTLIVAAVLRRNRPLF</sequence>
<dbReference type="EMBL" id="CP051677">
    <property type="protein sequence ID" value="QJD77333.1"/>
    <property type="molecule type" value="Genomic_DNA"/>
</dbReference>
<protein>
    <submittedName>
        <fullName evidence="2">DUF4199 domain-containing protein</fullName>
    </submittedName>
</protein>
<feature type="transmembrane region" description="Helical" evidence="1">
    <location>
        <begin position="77"/>
        <end position="97"/>
    </location>
</feature>
<dbReference type="InterPro" id="IPR025250">
    <property type="entry name" value="DUF4199"/>
</dbReference>
<feature type="transmembrane region" description="Helical" evidence="1">
    <location>
        <begin position="138"/>
        <end position="163"/>
    </location>
</feature>
<gene>
    <name evidence="2" type="ORF">HH216_02035</name>
</gene>
<feature type="transmembrane region" description="Helical" evidence="1">
    <location>
        <begin position="38"/>
        <end position="56"/>
    </location>
</feature>
<keyword evidence="3" id="KW-1185">Reference proteome</keyword>
<organism evidence="2 3">
    <name type="scientific">Spirosoma rhododendri</name>
    <dbReference type="NCBI Taxonomy" id="2728024"/>
    <lineage>
        <taxon>Bacteria</taxon>
        <taxon>Pseudomonadati</taxon>
        <taxon>Bacteroidota</taxon>
        <taxon>Cytophagia</taxon>
        <taxon>Cytophagales</taxon>
        <taxon>Cytophagaceae</taxon>
        <taxon>Spirosoma</taxon>
    </lineage>
</organism>
<dbReference type="KEGG" id="srho:HH216_02035"/>
<evidence type="ECO:0000256" key="1">
    <source>
        <dbReference type="SAM" id="Phobius"/>
    </source>
</evidence>
<dbReference type="AlphaFoldDB" id="A0A7L5DJN3"/>
<dbReference type="RefSeq" id="WP_169549276.1">
    <property type="nucleotide sequence ID" value="NZ_CP051677.1"/>
</dbReference>
<proteinExistence type="predicted"/>
<dbReference type="Pfam" id="PF13858">
    <property type="entry name" value="DUF4199"/>
    <property type="match status" value="1"/>
</dbReference>
<keyword evidence="1" id="KW-1133">Transmembrane helix</keyword>
<name>A0A7L5DJN3_9BACT</name>
<accession>A0A7L5DJN3</accession>
<feature type="transmembrane region" description="Helical" evidence="1">
    <location>
        <begin position="12"/>
        <end position="32"/>
    </location>
</feature>
<evidence type="ECO:0000313" key="2">
    <source>
        <dbReference type="EMBL" id="QJD77333.1"/>
    </source>
</evidence>
<keyword evidence="1" id="KW-0812">Transmembrane</keyword>
<dbReference type="Proteomes" id="UP000501128">
    <property type="component" value="Chromosome"/>
</dbReference>